<gene>
    <name evidence="1" type="ORF">B0X71_19445</name>
</gene>
<geneLocation type="plasmid" evidence="1 2">
    <name>unnamed1</name>
</geneLocation>
<keyword evidence="1" id="KW-0614">Plasmid</keyword>
<dbReference type="OrthoDB" id="2922177at2"/>
<evidence type="ECO:0000313" key="2">
    <source>
        <dbReference type="Proteomes" id="UP000188184"/>
    </source>
</evidence>
<proteinExistence type="predicted"/>
<dbReference type="RefSeq" id="WP_077591209.1">
    <property type="nucleotide sequence ID" value="NZ_CP019641.1"/>
</dbReference>
<evidence type="ECO:0000313" key="1">
    <source>
        <dbReference type="EMBL" id="AQQ55350.1"/>
    </source>
</evidence>
<sequence>MRILLAIGEKHLSELLRQHLTQASFQVLKDEVLHRQFLDETIEIERPDLLILHESHLPGEAETQSPREEGLLRLIESWRRRYDRNLRVCIMCERERHDPFLSKLVAHGVFDIFSDRQIPIIRFIEQLSQPPVYENVSKYGIGEIEADVLKEEETEPETDDRKKEEKCSQFKQVFDRLPKAPPKLQIHVHRPSIEKESLALMQRRIILVVSPHQRTGSTFVSHLLAQQIAETGTNVRYFENPFKEPYSYDRFAGHLEAPNYHSFYNELPNDAAYGKAYERDWKVDGVSLQVLNPNHEELVTEEEFSATRFFRMLLASGDMPYLILDIGSDTPKTVYDELAEIANQILVVFDNDLAKNEIFEQYKLERRYSWIHNIIRQEKTAIVINRYVKGAEKPFQLKNYIGIPPFEAGWVFQAQLDGTIQFSSKAGREQQQAAAADLLDLVLDEQTRKLARKNRKRNKRWLTKLQLSIKPESEHEVQSEQEEERMETN</sequence>
<dbReference type="Proteomes" id="UP000188184">
    <property type="component" value="Plasmid unnamed1"/>
</dbReference>
<protein>
    <submittedName>
        <fullName evidence="1">Uncharacterized protein</fullName>
    </submittedName>
</protein>
<name>A0A1Q2L4H6_9BACL</name>
<dbReference type="InterPro" id="IPR027417">
    <property type="entry name" value="P-loop_NTPase"/>
</dbReference>
<dbReference type="AlphaFoldDB" id="A0A1Q2L4H6"/>
<dbReference type="KEGG" id="pmar:B0X71_19445"/>
<dbReference type="Gene3D" id="3.40.50.300">
    <property type="entry name" value="P-loop containing nucleotide triphosphate hydrolases"/>
    <property type="match status" value="1"/>
</dbReference>
<organism evidence="1 2">
    <name type="scientific">Planococcus lenghuensis</name>
    <dbReference type="NCBI Taxonomy" id="2213202"/>
    <lineage>
        <taxon>Bacteria</taxon>
        <taxon>Bacillati</taxon>
        <taxon>Bacillota</taxon>
        <taxon>Bacilli</taxon>
        <taxon>Bacillales</taxon>
        <taxon>Caryophanaceae</taxon>
        <taxon>Planococcus</taxon>
    </lineage>
</organism>
<dbReference type="EMBL" id="CP019641">
    <property type="protein sequence ID" value="AQQ55350.1"/>
    <property type="molecule type" value="Genomic_DNA"/>
</dbReference>
<accession>A0A1Q2L4H6</accession>
<keyword evidence="2" id="KW-1185">Reference proteome</keyword>
<reference evidence="1 2" key="1">
    <citation type="submission" date="2017-02" db="EMBL/GenBank/DDBJ databases">
        <title>The complete genomic sequence of a novel cold adapted crude oil-degrading bacterium Planococcus qaidamina Y42.</title>
        <authorList>
            <person name="Yang R."/>
        </authorList>
    </citation>
    <scope>NUCLEOTIDE SEQUENCE [LARGE SCALE GENOMIC DNA]</scope>
    <source>
        <strain evidence="1 2">Y42</strain>
        <plasmid evidence="1 2">unnamed1</plasmid>
    </source>
</reference>
<dbReference type="SUPFAM" id="SSF52540">
    <property type="entry name" value="P-loop containing nucleoside triphosphate hydrolases"/>
    <property type="match status" value="1"/>
</dbReference>